<evidence type="ECO:0000313" key="2">
    <source>
        <dbReference type="Proteomes" id="UP001187192"/>
    </source>
</evidence>
<gene>
    <name evidence="1" type="ORF">TIFTF001_018052</name>
</gene>
<proteinExistence type="predicted"/>
<dbReference type="Proteomes" id="UP001187192">
    <property type="component" value="Unassembled WGS sequence"/>
</dbReference>
<protein>
    <submittedName>
        <fullName evidence="1">Uncharacterized protein</fullName>
    </submittedName>
</protein>
<comment type="caution">
    <text evidence="1">The sequence shown here is derived from an EMBL/GenBank/DDBJ whole genome shotgun (WGS) entry which is preliminary data.</text>
</comment>
<dbReference type="AlphaFoldDB" id="A0AA88A924"/>
<organism evidence="1 2">
    <name type="scientific">Ficus carica</name>
    <name type="common">Common fig</name>
    <dbReference type="NCBI Taxonomy" id="3494"/>
    <lineage>
        <taxon>Eukaryota</taxon>
        <taxon>Viridiplantae</taxon>
        <taxon>Streptophyta</taxon>
        <taxon>Embryophyta</taxon>
        <taxon>Tracheophyta</taxon>
        <taxon>Spermatophyta</taxon>
        <taxon>Magnoliopsida</taxon>
        <taxon>eudicotyledons</taxon>
        <taxon>Gunneridae</taxon>
        <taxon>Pentapetalae</taxon>
        <taxon>rosids</taxon>
        <taxon>fabids</taxon>
        <taxon>Rosales</taxon>
        <taxon>Moraceae</taxon>
        <taxon>Ficeae</taxon>
        <taxon>Ficus</taxon>
    </lineage>
</organism>
<name>A0AA88A924_FICCA</name>
<evidence type="ECO:0000313" key="1">
    <source>
        <dbReference type="EMBL" id="GMN48887.1"/>
    </source>
</evidence>
<sequence length="153" mass="16849">MDQLQALRLPTMAKFNAGFLQCNQSFEQECLGPSKVNYEQRMMKALQLVGDLFPCHGGGGKIHHKVHLTRNWGVGSLYLLRDIHKDVLDIGVSLLQPGLAHDSSHLGNTCLQPYIGFGQMGDSARCCGIIVCALLAVLWEKKTRVSMAITVVQ</sequence>
<dbReference type="EMBL" id="BTGU01000029">
    <property type="protein sequence ID" value="GMN48887.1"/>
    <property type="molecule type" value="Genomic_DNA"/>
</dbReference>
<accession>A0AA88A924</accession>
<keyword evidence="2" id="KW-1185">Reference proteome</keyword>
<reference evidence="1" key="1">
    <citation type="submission" date="2023-07" db="EMBL/GenBank/DDBJ databases">
        <title>draft genome sequence of fig (Ficus carica).</title>
        <authorList>
            <person name="Takahashi T."/>
            <person name="Nishimura K."/>
        </authorList>
    </citation>
    <scope>NUCLEOTIDE SEQUENCE</scope>
</reference>